<accession>A0ABS9J3K0</accession>
<evidence type="ECO:0000313" key="3">
    <source>
        <dbReference type="Proteomes" id="UP000829517"/>
    </source>
</evidence>
<reference evidence="2 3" key="1">
    <citation type="submission" date="2021-01" db="EMBL/GenBank/DDBJ databases">
        <title>Genome sequencing of Joostella atrarenae M1-2 (= KCTC 23194).</title>
        <authorList>
            <person name="Zakaria M.R."/>
            <person name="Lam M.Q."/>
            <person name="Chong C.S."/>
        </authorList>
    </citation>
    <scope>NUCLEOTIDE SEQUENCE [LARGE SCALE GENOMIC DNA]</scope>
    <source>
        <strain evidence="2 3">M1-2</strain>
    </source>
</reference>
<name>A0ABS9J3K0_9FLAO</name>
<evidence type="ECO:0000256" key="1">
    <source>
        <dbReference type="SAM" id="Phobius"/>
    </source>
</evidence>
<organism evidence="2 3">
    <name type="scientific">Joostella atrarenae</name>
    <dbReference type="NCBI Taxonomy" id="679257"/>
    <lineage>
        <taxon>Bacteria</taxon>
        <taxon>Pseudomonadati</taxon>
        <taxon>Bacteroidota</taxon>
        <taxon>Flavobacteriia</taxon>
        <taxon>Flavobacteriales</taxon>
        <taxon>Flavobacteriaceae</taxon>
        <taxon>Joostella</taxon>
    </lineage>
</organism>
<keyword evidence="1" id="KW-0812">Transmembrane</keyword>
<feature type="transmembrane region" description="Helical" evidence="1">
    <location>
        <begin position="36"/>
        <end position="56"/>
    </location>
</feature>
<protein>
    <submittedName>
        <fullName evidence="2">Uncharacterized protein</fullName>
    </submittedName>
</protein>
<dbReference type="Proteomes" id="UP000829517">
    <property type="component" value="Unassembled WGS sequence"/>
</dbReference>
<dbReference type="EMBL" id="JAETXX010000005">
    <property type="protein sequence ID" value="MCF8715011.1"/>
    <property type="molecule type" value="Genomic_DNA"/>
</dbReference>
<keyword evidence="1" id="KW-0472">Membrane</keyword>
<evidence type="ECO:0000313" key="2">
    <source>
        <dbReference type="EMBL" id="MCF8715011.1"/>
    </source>
</evidence>
<comment type="caution">
    <text evidence="2">The sequence shown here is derived from an EMBL/GenBank/DDBJ whole genome shotgun (WGS) entry which is preliminary data.</text>
</comment>
<feature type="transmembrane region" description="Helical" evidence="1">
    <location>
        <begin position="7"/>
        <end position="30"/>
    </location>
</feature>
<proteinExistence type="predicted"/>
<dbReference type="RefSeq" id="WP_236958977.1">
    <property type="nucleotide sequence ID" value="NZ_JAETXX010000005.1"/>
</dbReference>
<keyword evidence="1" id="KW-1133">Transmembrane helix</keyword>
<gene>
    <name evidence="2" type="ORF">JM658_09270</name>
</gene>
<keyword evidence="3" id="KW-1185">Reference proteome</keyword>
<sequence length="78" mass="8860">MKPKTKALIYNLVGFIGIFLILRFSLLYLIEDVSHIVLVLIAAFCSSLLAPKFAVVEIEGKEQIKMKWIFLKGFKDVS</sequence>